<protein>
    <recommendedName>
        <fullName evidence="7 8">Peptide chain release factor 1</fullName>
        <shortName evidence="8">RF-1</shortName>
    </recommendedName>
</protein>
<dbReference type="InterPro" id="IPR050057">
    <property type="entry name" value="Prokaryotic/Mito_RF"/>
</dbReference>
<evidence type="ECO:0000313" key="11">
    <source>
        <dbReference type="EMBL" id="HIS63905.1"/>
    </source>
</evidence>
<dbReference type="Proteomes" id="UP000886741">
    <property type="component" value="Unassembled WGS sequence"/>
</dbReference>
<evidence type="ECO:0000313" key="12">
    <source>
        <dbReference type="Proteomes" id="UP000886741"/>
    </source>
</evidence>
<evidence type="ECO:0000259" key="10">
    <source>
        <dbReference type="PROSITE" id="PS00745"/>
    </source>
</evidence>
<dbReference type="AlphaFoldDB" id="A0A9D1F7N3"/>
<dbReference type="InterPro" id="IPR005139">
    <property type="entry name" value="PCRF"/>
</dbReference>
<evidence type="ECO:0000256" key="4">
    <source>
        <dbReference type="ARBA" id="ARBA00022481"/>
    </source>
</evidence>
<gene>
    <name evidence="8 11" type="primary">prfA</name>
    <name evidence="11" type="ORF">IAA83_00865</name>
</gene>
<dbReference type="Gene3D" id="3.30.160.20">
    <property type="match status" value="1"/>
</dbReference>
<dbReference type="FunFam" id="3.30.70.1660:FF:000004">
    <property type="entry name" value="Peptide chain release factor 1"/>
    <property type="match status" value="1"/>
</dbReference>
<dbReference type="InterPro" id="IPR000352">
    <property type="entry name" value="Pep_chain_release_fac_I"/>
</dbReference>
<dbReference type="EMBL" id="DVJJ01000018">
    <property type="protein sequence ID" value="HIS63905.1"/>
    <property type="molecule type" value="Genomic_DNA"/>
</dbReference>
<dbReference type="FunFam" id="3.30.160.20:FF:000004">
    <property type="entry name" value="Peptide chain release factor 1"/>
    <property type="match status" value="1"/>
</dbReference>
<evidence type="ECO:0000256" key="2">
    <source>
        <dbReference type="ARBA" id="ARBA00004496"/>
    </source>
</evidence>
<evidence type="ECO:0000256" key="6">
    <source>
        <dbReference type="ARBA" id="ARBA00022917"/>
    </source>
</evidence>
<proteinExistence type="inferred from homology"/>
<dbReference type="InterPro" id="IPR045853">
    <property type="entry name" value="Pep_chain_release_fac_I_sf"/>
</dbReference>
<dbReference type="HAMAP" id="MF_00093">
    <property type="entry name" value="Rel_fac_1"/>
    <property type="match status" value="1"/>
</dbReference>
<name>A0A9D1F7N3_9FIRM</name>
<dbReference type="Gene3D" id="6.10.140.1950">
    <property type="match status" value="1"/>
</dbReference>
<dbReference type="FunFam" id="3.30.70.1660:FF:000002">
    <property type="entry name" value="Peptide chain release factor 1"/>
    <property type="match status" value="1"/>
</dbReference>
<reference evidence="11" key="2">
    <citation type="journal article" date="2021" name="PeerJ">
        <title>Extensive microbial diversity within the chicken gut microbiome revealed by metagenomics and culture.</title>
        <authorList>
            <person name="Gilroy R."/>
            <person name="Ravi A."/>
            <person name="Getino M."/>
            <person name="Pursley I."/>
            <person name="Horton D.L."/>
            <person name="Alikhan N.F."/>
            <person name="Baker D."/>
            <person name="Gharbi K."/>
            <person name="Hall N."/>
            <person name="Watson M."/>
            <person name="Adriaenssens E.M."/>
            <person name="Foster-Nyarko E."/>
            <person name="Jarju S."/>
            <person name="Secka A."/>
            <person name="Antonio M."/>
            <person name="Oren A."/>
            <person name="Chaudhuri R.R."/>
            <person name="La Ragione R."/>
            <person name="Hildebrand F."/>
            <person name="Pallen M.J."/>
        </authorList>
    </citation>
    <scope>NUCLEOTIDE SEQUENCE</scope>
    <source>
        <strain evidence="11">ChiBcec16-1751</strain>
    </source>
</reference>
<evidence type="ECO:0000256" key="5">
    <source>
        <dbReference type="ARBA" id="ARBA00022490"/>
    </source>
</evidence>
<accession>A0A9D1F7N3</accession>
<evidence type="ECO:0000256" key="9">
    <source>
        <dbReference type="SAM" id="Coils"/>
    </source>
</evidence>
<keyword evidence="5 8" id="KW-0963">Cytoplasm</keyword>
<evidence type="ECO:0000256" key="8">
    <source>
        <dbReference type="HAMAP-Rule" id="MF_00093"/>
    </source>
</evidence>
<dbReference type="NCBIfam" id="NF001859">
    <property type="entry name" value="PRK00591.1"/>
    <property type="match status" value="1"/>
</dbReference>
<dbReference type="GO" id="GO:0016149">
    <property type="term" value="F:translation release factor activity, codon specific"/>
    <property type="evidence" value="ECO:0007669"/>
    <property type="project" value="UniProtKB-UniRule"/>
</dbReference>
<reference evidence="11" key="1">
    <citation type="submission" date="2020-10" db="EMBL/GenBank/DDBJ databases">
        <authorList>
            <person name="Gilroy R."/>
        </authorList>
    </citation>
    <scope>NUCLEOTIDE SEQUENCE</scope>
    <source>
        <strain evidence="11">ChiBcec16-1751</strain>
    </source>
</reference>
<keyword evidence="9" id="KW-0175">Coiled coil</keyword>
<evidence type="ECO:0000256" key="1">
    <source>
        <dbReference type="ARBA" id="ARBA00002986"/>
    </source>
</evidence>
<comment type="caution">
    <text evidence="11">The sequence shown here is derived from an EMBL/GenBank/DDBJ whole genome shotgun (WGS) entry which is preliminary data.</text>
</comment>
<feature type="coiled-coil region" evidence="9">
    <location>
        <begin position="44"/>
        <end position="94"/>
    </location>
</feature>
<dbReference type="SUPFAM" id="SSF75620">
    <property type="entry name" value="Release factor"/>
    <property type="match status" value="1"/>
</dbReference>
<dbReference type="PANTHER" id="PTHR43804">
    <property type="entry name" value="LD18447P"/>
    <property type="match status" value="1"/>
</dbReference>
<comment type="PTM">
    <text evidence="8">Methylated by PrmC. Methylation increases the termination efficiency of RF1.</text>
</comment>
<evidence type="ECO:0000256" key="7">
    <source>
        <dbReference type="ARBA" id="ARBA00050039"/>
    </source>
</evidence>
<dbReference type="Pfam" id="PF00472">
    <property type="entry name" value="RF-1"/>
    <property type="match status" value="1"/>
</dbReference>
<dbReference type="InterPro" id="IPR004373">
    <property type="entry name" value="RF-1"/>
</dbReference>
<organism evidence="11 12">
    <name type="scientific">Candidatus Avoscillospira avistercoris</name>
    <dbReference type="NCBI Taxonomy" id="2840707"/>
    <lineage>
        <taxon>Bacteria</taxon>
        <taxon>Bacillati</taxon>
        <taxon>Bacillota</taxon>
        <taxon>Clostridia</taxon>
        <taxon>Eubacteriales</taxon>
        <taxon>Oscillospiraceae</taxon>
        <taxon>Oscillospiraceae incertae sedis</taxon>
        <taxon>Candidatus Avoscillospira</taxon>
    </lineage>
</organism>
<comment type="similarity">
    <text evidence="3 8">Belongs to the prokaryotic/mitochondrial release factor family.</text>
</comment>
<evidence type="ECO:0000256" key="3">
    <source>
        <dbReference type="ARBA" id="ARBA00010835"/>
    </source>
</evidence>
<sequence length="357" mass="40701">MLDKLKLVEEKYMEMEERSAQPDFYSDPKAAAKLLKEQKDLEPVVEAYRAYRKTQQELHDLRELLDGSLEPDMRELCQEEFAQAKKDLETLEQQLKILLLPRDPNDDKNVILEIRGGVGGEESALFAHSLFRMYQMYAASKGWTMEILNYNETELGGVKEADCIINGSGAYSRLKFESGVHRVQRVPETESGGRVHTSTATVAVLPEMEEVDVEIRPEDIEMQVFRSSGAGGQHINKTSSAVRLIHKPSGIVVACQEERSQVQNREKCMKMLASKLYEIEQTRIETEHSDQRRSQVGTGMRNERIRTYNFPQGRVTDHRIGLTLYKIDAFMDGDLDELIDALVTADQAEKLQRSEKA</sequence>
<dbReference type="GO" id="GO:0005829">
    <property type="term" value="C:cytosol"/>
    <property type="evidence" value="ECO:0007669"/>
    <property type="project" value="UniProtKB-ARBA"/>
</dbReference>
<keyword evidence="4 8" id="KW-0488">Methylation</keyword>
<dbReference type="Pfam" id="PF03462">
    <property type="entry name" value="PCRF"/>
    <property type="match status" value="1"/>
</dbReference>
<dbReference type="NCBIfam" id="TIGR00019">
    <property type="entry name" value="prfA"/>
    <property type="match status" value="1"/>
</dbReference>
<dbReference type="SMART" id="SM00937">
    <property type="entry name" value="PCRF"/>
    <property type="match status" value="1"/>
</dbReference>
<keyword evidence="6 8" id="KW-0648">Protein biosynthesis</keyword>
<feature type="domain" description="Prokaryotic-type class I peptide chain release factors" evidence="10">
    <location>
        <begin position="226"/>
        <end position="242"/>
    </location>
</feature>
<dbReference type="PROSITE" id="PS00745">
    <property type="entry name" value="RF_PROK_I"/>
    <property type="match status" value="1"/>
</dbReference>
<dbReference type="Gene3D" id="3.30.70.1660">
    <property type="match status" value="1"/>
</dbReference>
<feature type="modified residue" description="N5-methylglutamine" evidence="8">
    <location>
        <position position="233"/>
    </location>
</feature>
<dbReference type="PANTHER" id="PTHR43804:SF7">
    <property type="entry name" value="LD18447P"/>
    <property type="match status" value="1"/>
</dbReference>
<comment type="function">
    <text evidence="1 8">Peptide chain release factor 1 directs the termination of translation in response to the peptide chain termination codons UAG and UAA.</text>
</comment>
<comment type="subcellular location">
    <subcellularLocation>
        <location evidence="2 8">Cytoplasm</location>
    </subcellularLocation>
</comment>